<evidence type="ECO:0000256" key="5">
    <source>
        <dbReference type="ARBA" id="ARBA00023136"/>
    </source>
</evidence>
<dbReference type="Gene3D" id="1.20.1250.20">
    <property type="entry name" value="MFS general substrate transporter like domains"/>
    <property type="match status" value="2"/>
</dbReference>
<feature type="transmembrane region" description="Helical" evidence="6">
    <location>
        <begin position="240"/>
        <end position="260"/>
    </location>
</feature>
<reference evidence="7 8" key="1">
    <citation type="journal article" date="2022" name="Nat. Ecol. Evol.">
        <title>A masculinizing supergene underlies an exaggerated male reproductive morph in a spider.</title>
        <authorList>
            <person name="Hendrickx F."/>
            <person name="De Corte Z."/>
            <person name="Sonet G."/>
            <person name="Van Belleghem S.M."/>
            <person name="Kostlbacher S."/>
            <person name="Vangestel C."/>
        </authorList>
    </citation>
    <scope>NUCLEOTIDE SEQUENCE [LARGE SCALE GENOMIC DNA]</scope>
    <source>
        <strain evidence="7">W744_W776</strain>
    </source>
</reference>
<feature type="transmembrane region" description="Helical" evidence="6">
    <location>
        <begin position="325"/>
        <end position="346"/>
    </location>
</feature>
<comment type="caution">
    <text evidence="7">The sequence shown here is derived from an EMBL/GenBank/DDBJ whole genome shotgun (WGS) entry which is preliminary data.</text>
</comment>
<dbReference type="GO" id="GO:0005886">
    <property type="term" value="C:plasma membrane"/>
    <property type="evidence" value="ECO:0007669"/>
    <property type="project" value="TreeGrafter"/>
</dbReference>
<evidence type="ECO:0000313" key="7">
    <source>
        <dbReference type="EMBL" id="KAG8182983.1"/>
    </source>
</evidence>
<feature type="transmembrane region" description="Helical" evidence="6">
    <location>
        <begin position="423"/>
        <end position="441"/>
    </location>
</feature>
<dbReference type="GO" id="GO:0043266">
    <property type="term" value="P:regulation of potassium ion transport"/>
    <property type="evidence" value="ECO:0007669"/>
    <property type="project" value="TreeGrafter"/>
</dbReference>
<evidence type="ECO:0000256" key="4">
    <source>
        <dbReference type="ARBA" id="ARBA00022989"/>
    </source>
</evidence>
<dbReference type="InterPro" id="IPR036259">
    <property type="entry name" value="MFS_trans_sf"/>
</dbReference>
<keyword evidence="5 6" id="KW-0472">Membrane</keyword>
<dbReference type="GO" id="GO:0015459">
    <property type="term" value="F:potassium channel regulator activity"/>
    <property type="evidence" value="ECO:0007669"/>
    <property type="project" value="TreeGrafter"/>
</dbReference>
<evidence type="ECO:0000256" key="6">
    <source>
        <dbReference type="SAM" id="Phobius"/>
    </source>
</evidence>
<feature type="transmembrane region" description="Helical" evidence="6">
    <location>
        <begin position="109"/>
        <end position="128"/>
    </location>
</feature>
<dbReference type="GO" id="GO:0006937">
    <property type="term" value="P:regulation of muscle contraction"/>
    <property type="evidence" value="ECO:0007669"/>
    <property type="project" value="TreeGrafter"/>
</dbReference>
<comment type="similarity">
    <text evidence="2">Belongs to the unc-93 family.</text>
</comment>
<accession>A0AAV6UH18</accession>
<dbReference type="PANTHER" id="PTHR19444:SF11">
    <property type="entry name" value="UNC93-LIKE PROTEIN"/>
    <property type="match status" value="1"/>
</dbReference>
<evidence type="ECO:0000256" key="1">
    <source>
        <dbReference type="ARBA" id="ARBA00004141"/>
    </source>
</evidence>
<dbReference type="InterPro" id="IPR010291">
    <property type="entry name" value="Ion_channel_UNC-93"/>
</dbReference>
<feature type="transmembrane region" description="Helical" evidence="6">
    <location>
        <begin position="358"/>
        <end position="376"/>
    </location>
</feature>
<protein>
    <recommendedName>
        <fullName evidence="9">UNC93-like protein</fullName>
    </recommendedName>
</protein>
<keyword evidence="3 6" id="KW-0812">Transmembrane</keyword>
<feature type="transmembrane region" description="Helical" evidence="6">
    <location>
        <begin position="447"/>
        <end position="464"/>
    </location>
</feature>
<organism evidence="7 8">
    <name type="scientific">Oedothorax gibbosus</name>
    <dbReference type="NCBI Taxonomy" id="931172"/>
    <lineage>
        <taxon>Eukaryota</taxon>
        <taxon>Metazoa</taxon>
        <taxon>Ecdysozoa</taxon>
        <taxon>Arthropoda</taxon>
        <taxon>Chelicerata</taxon>
        <taxon>Arachnida</taxon>
        <taxon>Araneae</taxon>
        <taxon>Araneomorphae</taxon>
        <taxon>Entelegynae</taxon>
        <taxon>Araneoidea</taxon>
        <taxon>Linyphiidae</taxon>
        <taxon>Erigoninae</taxon>
        <taxon>Oedothorax</taxon>
    </lineage>
</organism>
<proteinExistence type="inferred from homology"/>
<sequence>MINSVVECPLPSLVAGEMHSNPSSDTEVECISFKEKPIMSKGRILKNLFVLNFFFCLFYTGFWALTNLQSTMNAKSGMGPDSQAVIYLFSMFSSLFLPELMTDKFGCKTVIIVSTFICLPYIASNMYLRWDTFMISSALYGLGSGPFSAAQTIYIDELATRFQGQVTENIEFIMACFFGVYTFFMENTQVWGNAVSSWVLQPDKHVHVNFSRRALCGVHFELHGNETNTNLIPPTESARVWLVSIYVIMGLLALIFWIIFLDPLKNDIKEGNGCSTVSDRIRGSLKHFVTPQQLLLIPITIYMGLESAFYSNDYTEAYIACSWGVHHVGFVTVCFGVCGALMSLLVGPLVKCISQMAVLILAACANVSVCIVLYLWQPSPDFPPAYFIIAGVWGMGDAIWWSQVTALYGLMFPNDREAAFSNLYFWSFLGFFLSYSYANYFTVAVKINILLCFLVTGMIGYLIGQIKIKCAPAVTEYVTIPNSEDE</sequence>
<keyword evidence="8" id="KW-1185">Reference proteome</keyword>
<feature type="transmembrane region" description="Helical" evidence="6">
    <location>
        <begin position="44"/>
        <end position="64"/>
    </location>
</feature>
<dbReference type="GO" id="GO:0055120">
    <property type="term" value="C:striated muscle dense body"/>
    <property type="evidence" value="ECO:0007669"/>
    <property type="project" value="TreeGrafter"/>
</dbReference>
<feature type="transmembrane region" description="Helical" evidence="6">
    <location>
        <begin position="388"/>
        <end position="411"/>
    </location>
</feature>
<dbReference type="SUPFAM" id="SSF103473">
    <property type="entry name" value="MFS general substrate transporter"/>
    <property type="match status" value="1"/>
</dbReference>
<dbReference type="Pfam" id="PF05978">
    <property type="entry name" value="UNC-93"/>
    <property type="match status" value="1"/>
</dbReference>
<comment type="subcellular location">
    <subcellularLocation>
        <location evidence="1">Membrane</location>
        <topology evidence="1">Multi-pass membrane protein</topology>
    </subcellularLocation>
</comment>
<evidence type="ECO:0008006" key="9">
    <source>
        <dbReference type="Google" id="ProtNLM"/>
    </source>
</evidence>
<feature type="transmembrane region" description="Helical" evidence="6">
    <location>
        <begin position="166"/>
        <end position="184"/>
    </location>
</feature>
<evidence type="ECO:0000313" key="8">
    <source>
        <dbReference type="Proteomes" id="UP000827092"/>
    </source>
</evidence>
<dbReference type="EMBL" id="JAFNEN010000438">
    <property type="protein sequence ID" value="KAG8182983.1"/>
    <property type="molecule type" value="Genomic_DNA"/>
</dbReference>
<keyword evidence="4 6" id="KW-1133">Transmembrane helix</keyword>
<feature type="transmembrane region" description="Helical" evidence="6">
    <location>
        <begin position="134"/>
        <end position="154"/>
    </location>
</feature>
<evidence type="ECO:0000256" key="3">
    <source>
        <dbReference type="ARBA" id="ARBA00022692"/>
    </source>
</evidence>
<dbReference type="Proteomes" id="UP000827092">
    <property type="component" value="Unassembled WGS sequence"/>
</dbReference>
<dbReference type="PANTHER" id="PTHR19444">
    <property type="entry name" value="UNC-93 RELATED"/>
    <property type="match status" value="1"/>
</dbReference>
<name>A0AAV6UH18_9ARAC</name>
<gene>
    <name evidence="7" type="ORF">JTE90_013432</name>
</gene>
<dbReference type="InterPro" id="IPR051951">
    <property type="entry name" value="UNC-93_regulatory"/>
</dbReference>
<evidence type="ECO:0000256" key="2">
    <source>
        <dbReference type="ARBA" id="ARBA00009172"/>
    </source>
</evidence>
<dbReference type="AlphaFoldDB" id="A0AAV6UH18"/>